<dbReference type="OrthoDB" id="434126at2759"/>
<dbReference type="GO" id="GO:0005789">
    <property type="term" value="C:endoplasmic reticulum membrane"/>
    <property type="evidence" value="ECO:0007669"/>
    <property type="project" value="UniProtKB-SubCell"/>
</dbReference>
<dbReference type="AlphaFoldDB" id="A0A087SZ64"/>
<feature type="transmembrane region" description="Helical" evidence="1">
    <location>
        <begin position="20"/>
        <end position="41"/>
    </location>
</feature>
<accession>A0A087SZ64</accession>
<evidence type="ECO:0000259" key="2">
    <source>
        <dbReference type="Pfam" id="PF06762"/>
    </source>
</evidence>
<feature type="non-terminal residue" evidence="3">
    <location>
        <position position="98"/>
    </location>
</feature>
<dbReference type="InterPro" id="IPR009613">
    <property type="entry name" value="LMF"/>
</dbReference>
<evidence type="ECO:0000256" key="1">
    <source>
        <dbReference type="RuleBase" id="RU361229"/>
    </source>
</evidence>
<proteinExistence type="inferred from homology"/>
<gene>
    <name evidence="3" type="ORF">X975_10181</name>
</gene>
<organism evidence="3 4">
    <name type="scientific">Stegodyphus mimosarum</name>
    <name type="common">African social velvet spider</name>
    <dbReference type="NCBI Taxonomy" id="407821"/>
    <lineage>
        <taxon>Eukaryota</taxon>
        <taxon>Metazoa</taxon>
        <taxon>Ecdysozoa</taxon>
        <taxon>Arthropoda</taxon>
        <taxon>Chelicerata</taxon>
        <taxon>Arachnida</taxon>
        <taxon>Araneae</taxon>
        <taxon>Araneomorphae</taxon>
        <taxon>Entelegynae</taxon>
        <taxon>Eresoidea</taxon>
        <taxon>Eresidae</taxon>
        <taxon>Stegodyphus</taxon>
    </lineage>
</organism>
<keyword evidence="4" id="KW-1185">Reference proteome</keyword>
<keyword evidence="1" id="KW-1133">Transmembrane helix</keyword>
<keyword evidence="1" id="KW-0812">Transmembrane</keyword>
<keyword evidence="1" id="KW-0472">Membrane</keyword>
<dbReference type="STRING" id="407821.A0A087SZ64"/>
<comment type="function">
    <text evidence="1">Involved in the maturation of specific proteins in the endoplasmic reticulum.</text>
</comment>
<evidence type="ECO:0000313" key="4">
    <source>
        <dbReference type="Proteomes" id="UP000054359"/>
    </source>
</evidence>
<dbReference type="Pfam" id="PF06762">
    <property type="entry name" value="LMF1"/>
    <property type="match status" value="1"/>
</dbReference>
<feature type="domain" description="Lipase maturation factor 1/2 N-terminal" evidence="2">
    <location>
        <begin position="2"/>
        <end position="58"/>
    </location>
</feature>
<reference evidence="3 4" key="1">
    <citation type="submission" date="2013-11" db="EMBL/GenBank/DDBJ databases">
        <title>Genome sequencing of Stegodyphus mimosarum.</title>
        <authorList>
            <person name="Bechsgaard J."/>
        </authorList>
    </citation>
    <scope>NUCLEOTIDE SEQUENCE [LARGE SCALE GENOMIC DNA]</scope>
</reference>
<comment type="similarity">
    <text evidence="1">Belongs to the lipase maturation factor family.</text>
</comment>
<sequence length="98" mass="11238">MIEIPIPFLFFSPIRSLRLFSFYAQVFFQILIILTGNFNFFNLLTIVMCLSLVDDDFLLSLVGRPVPVSKSSNGTALRWTRKLLTLAVENLTYIGLIY</sequence>
<dbReference type="EMBL" id="KK112634">
    <property type="protein sequence ID" value="KFM58153.1"/>
    <property type="molecule type" value="Genomic_DNA"/>
</dbReference>
<dbReference type="Proteomes" id="UP000054359">
    <property type="component" value="Unassembled WGS sequence"/>
</dbReference>
<dbReference type="PANTHER" id="PTHR14463:SF5">
    <property type="entry name" value="LIPASE MATURATION FACTOR 2"/>
    <property type="match status" value="1"/>
</dbReference>
<evidence type="ECO:0000313" key="3">
    <source>
        <dbReference type="EMBL" id="KFM58153.1"/>
    </source>
</evidence>
<name>A0A087SZ64_STEMI</name>
<protein>
    <recommendedName>
        <fullName evidence="1">Lipase maturation factor</fullName>
    </recommendedName>
</protein>
<dbReference type="InterPro" id="IPR057434">
    <property type="entry name" value="LMF1/2_N"/>
</dbReference>
<dbReference type="PANTHER" id="PTHR14463">
    <property type="entry name" value="LIPASE MATURATION FACTOR"/>
    <property type="match status" value="1"/>
</dbReference>
<keyword evidence="1" id="KW-0256">Endoplasmic reticulum</keyword>
<comment type="caution">
    <text evidence="1">Lacks conserved residue(s) required for the propagation of feature annotation.</text>
</comment>
<dbReference type="GO" id="GO:0051604">
    <property type="term" value="P:protein maturation"/>
    <property type="evidence" value="ECO:0007669"/>
    <property type="project" value="InterPro"/>
</dbReference>
<comment type="subcellular location">
    <subcellularLocation>
        <location evidence="1">Endoplasmic reticulum membrane</location>
        <topology evidence="1">Multi-pass membrane protein</topology>
    </subcellularLocation>
</comment>